<dbReference type="AlphaFoldDB" id="A0AA39GDJ5"/>
<dbReference type="Proteomes" id="UP001175261">
    <property type="component" value="Unassembled WGS sequence"/>
</dbReference>
<dbReference type="InterPro" id="IPR012951">
    <property type="entry name" value="BBE"/>
</dbReference>
<dbReference type="Gene3D" id="3.40.462.20">
    <property type="match status" value="1"/>
</dbReference>
<dbReference type="InterPro" id="IPR016169">
    <property type="entry name" value="FAD-bd_PCMH_sub2"/>
</dbReference>
<dbReference type="Pfam" id="PF01565">
    <property type="entry name" value="FAD_binding_4"/>
    <property type="match status" value="1"/>
</dbReference>
<dbReference type="Gene3D" id="3.30.465.10">
    <property type="match status" value="1"/>
</dbReference>
<comment type="caution">
    <text evidence="6">The sequence shown here is derived from an EMBL/GenBank/DDBJ whole genome shotgun (WGS) entry which is preliminary data.</text>
</comment>
<dbReference type="Gene3D" id="3.30.43.10">
    <property type="entry name" value="Uridine Diphospho-n-acetylenolpyruvylglucosamine Reductase, domain 2"/>
    <property type="match status" value="1"/>
</dbReference>
<gene>
    <name evidence="6" type="ORF">NLU13_7826</name>
</gene>
<evidence type="ECO:0000313" key="6">
    <source>
        <dbReference type="EMBL" id="KAK0385350.1"/>
    </source>
</evidence>
<dbReference type="PROSITE" id="PS51387">
    <property type="entry name" value="FAD_PCMH"/>
    <property type="match status" value="1"/>
</dbReference>
<dbReference type="InterPro" id="IPR036318">
    <property type="entry name" value="FAD-bd_PCMH-like_sf"/>
</dbReference>
<feature type="domain" description="FAD-binding PCMH-type" evidence="5">
    <location>
        <begin position="43"/>
        <end position="209"/>
    </location>
</feature>
<evidence type="ECO:0000313" key="7">
    <source>
        <dbReference type="Proteomes" id="UP001175261"/>
    </source>
</evidence>
<dbReference type="InterPro" id="IPR016166">
    <property type="entry name" value="FAD-bd_PCMH"/>
</dbReference>
<dbReference type="SUPFAM" id="SSF56176">
    <property type="entry name" value="FAD-binding/transporter-associated domain-like"/>
    <property type="match status" value="1"/>
</dbReference>
<dbReference type="PANTHER" id="PTHR42973:SF7">
    <property type="entry name" value="FAD-BINDING PCMH-TYPE DOMAIN-CONTAINING PROTEIN"/>
    <property type="match status" value="1"/>
</dbReference>
<evidence type="ECO:0000256" key="4">
    <source>
        <dbReference type="ARBA" id="ARBA00023002"/>
    </source>
</evidence>
<dbReference type="GO" id="GO:0071949">
    <property type="term" value="F:FAD binding"/>
    <property type="evidence" value="ECO:0007669"/>
    <property type="project" value="InterPro"/>
</dbReference>
<proteinExistence type="inferred from homology"/>
<keyword evidence="7" id="KW-1185">Reference proteome</keyword>
<dbReference type="EMBL" id="JAPDFR010000007">
    <property type="protein sequence ID" value="KAK0385350.1"/>
    <property type="molecule type" value="Genomic_DNA"/>
</dbReference>
<dbReference type="PANTHER" id="PTHR42973">
    <property type="entry name" value="BINDING OXIDOREDUCTASE, PUTATIVE (AFU_ORTHOLOGUE AFUA_1G17690)-RELATED"/>
    <property type="match status" value="1"/>
</dbReference>
<accession>A0AA39GDJ5</accession>
<keyword evidence="4" id="KW-0560">Oxidoreductase</keyword>
<dbReference type="Pfam" id="PF08031">
    <property type="entry name" value="BBE"/>
    <property type="match status" value="1"/>
</dbReference>
<evidence type="ECO:0000256" key="3">
    <source>
        <dbReference type="ARBA" id="ARBA00022827"/>
    </source>
</evidence>
<dbReference type="GO" id="GO:0016491">
    <property type="term" value="F:oxidoreductase activity"/>
    <property type="evidence" value="ECO:0007669"/>
    <property type="project" value="UniProtKB-KW"/>
</dbReference>
<sequence length="457" mass="48977">MGSLGVSNINDVEAFFAKHPHIPFLTPSSPGYRELRAAYIKDSPTTPLGIARPRTAEDVAAIVTFATAKGVQFSVRTGGHDLFGRSFVDGALAIDMRDLAYVQLGDDRETARIGGGTLAIAVADALSREGVATPLGSFPTVGFVGWATLGGYGPLAPNYGLGVDQIVAARIVNAEGRVVDAVVDVLFALRGGGGALGVVVELTVKVYPLKNVLAGMILFRSADVNSTLRGFLGHLNAMRDQGLPPQLGIQPSVVNTPQGKSLVVAFMWSSDDLETGHAYLKHITDFGPVLHHDVAAKSIAQWLTISGEVPPSSCYGATCSVRVRKQSDEVVAVLTRMLDSMPDDPAALLCVHEVRGPSAQSRDDSVFAAREAHFLIECIGTASTPGRAEETWTWALQLKNALRQTSKGNLLPGDYVSLTPPSQLNYAEVYGEHWPRFKDIKARYDPRNVFRNAIVKF</sequence>
<dbReference type="InterPro" id="IPR050416">
    <property type="entry name" value="FAD-linked_Oxidoreductase"/>
</dbReference>
<organism evidence="6 7">
    <name type="scientific">Sarocladium strictum</name>
    <name type="common">Black bundle disease fungus</name>
    <name type="synonym">Acremonium strictum</name>
    <dbReference type="NCBI Taxonomy" id="5046"/>
    <lineage>
        <taxon>Eukaryota</taxon>
        <taxon>Fungi</taxon>
        <taxon>Dikarya</taxon>
        <taxon>Ascomycota</taxon>
        <taxon>Pezizomycotina</taxon>
        <taxon>Sordariomycetes</taxon>
        <taxon>Hypocreomycetidae</taxon>
        <taxon>Hypocreales</taxon>
        <taxon>Sarocladiaceae</taxon>
        <taxon>Sarocladium</taxon>
    </lineage>
</organism>
<evidence type="ECO:0000256" key="1">
    <source>
        <dbReference type="ARBA" id="ARBA00005466"/>
    </source>
</evidence>
<reference evidence="6" key="1">
    <citation type="submission" date="2022-10" db="EMBL/GenBank/DDBJ databases">
        <title>Determination and structural analysis of whole genome sequence of Sarocladium strictum F4-1.</title>
        <authorList>
            <person name="Hu L."/>
            <person name="Jiang Y."/>
        </authorList>
    </citation>
    <scope>NUCLEOTIDE SEQUENCE</scope>
    <source>
        <strain evidence="6">F4-1</strain>
    </source>
</reference>
<keyword evidence="3" id="KW-0274">FAD</keyword>
<dbReference type="InterPro" id="IPR006094">
    <property type="entry name" value="Oxid_FAD_bind_N"/>
</dbReference>
<name>A0AA39GDJ5_SARSR</name>
<evidence type="ECO:0000256" key="2">
    <source>
        <dbReference type="ARBA" id="ARBA00022630"/>
    </source>
</evidence>
<keyword evidence="2" id="KW-0285">Flavoprotein</keyword>
<comment type="similarity">
    <text evidence="1">Belongs to the oxygen-dependent FAD-linked oxidoreductase family.</text>
</comment>
<protein>
    <recommendedName>
        <fullName evidence="5">FAD-binding PCMH-type domain-containing protein</fullName>
    </recommendedName>
</protein>
<evidence type="ECO:0000259" key="5">
    <source>
        <dbReference type="PROSITE" id="PS51387"/>
    </source>
</evidence>
<dbReference type="InterPro" id="IPR016167">
    <property type="entry name" value="FAD-bd_PCMH_sub1"/>
</dbReference>